<dbReference type="EMBL" id="NTHN02000052">
    <property type="protein sequence ID" value="MCT4372654.1"/>
    <property type="molecule type" value="Genomic_DNA"/>
</dbReference>
<dbReference type="InterPro" id="IPR001155">
    <property type="entry name" value="OxRdtase_FMN_N"/>
</dbReference>
<comment type="cofactor">
    <cofactor evidence="1">
        <name>FMN</name>
        <dbReference type="ChEBI" id="CHEBI:58210"/>
    </cofactor>
</comment>
<dbReference type="PANTHER" id="PTHR42917">
    <property type="entry name" value="2,4-DIENOYL-COA REDUCTASE"/>
    <property type="match status" value="1"/>
</dbReference>
<comment type="similarity">
    <text evidence="3">In the N-terminal section; belongs to the NADH:flavin oxidoreductase/NADH oxidase family.</text>
</comment>
<feature type="domain" description="FAD/NAD(P)-binding" evidence="11">
    <location>
        <begin position="391"/>
        <end position="623"/>
    </location>
</feature>
<evidence type="ECO:0000256" key="6">
    <source>
        <dbReference type="ARBA" id="ARBA00022723"/>
    </source>
</evidence>
<dbReference type="InterPro" id="IPR013785">
    <property type="entry name" value="Aldolase_TIM"/>
</dbReference>
<dbReference type="Gene3D" id="3.40.50.720">
    <property type="entry name" value="NAD(P)-binding Rossmann-like Domain"/>
    <property type="match status" value="1"/>
</dbReference>
<dbReference type="InterPro" id="IPR023753">
    <property type="entry name" value="FAD/NAD-binding_dom"/>
</dbReference>
<feature type="domain" description="NADH:flavin oxidoreductase/NADH oxidase N-terminal" evidence="10">
    <location>
        <begin position="14"/>
        <end position="349"/>
    </location>
</feature>
<dbReference type="GO" id="GO:0016491">
    <property type="term" value="F:oxidoreductase activity"/>
    <property type="evidence" value="ECO:0007669"/>
    <property type="project" value="UniProtKB-KW"/>
</dbReference>
<organism evidence="13">
    <name type="scientific">Alloyangia mangrovi</name>
    <dbReference type="NCBI Taxonomy" id="1779329"/>
    <lineage>
        <taxon>Bacteria</taxon>
        <taxon>Pseudomonadati</taxon>
        <taxon>Pseudomonadota</taxon>
        <taxon>Alphaproteobacteria</taxon>
        <taxon>Rhodobacterales</taxon>
        <taxon>Roseobacteraceae</taxon>
        <taxon>Alloyangia</taxon>
    </lineage>
</organism>
<dbReference type="SUPFAM" id="SSF51905">
    <property type="entry name" value="FAD/NAD(P)-binding domain"/>
    <property type="match status" value="1"/>
</dbReference>
<dbReference type="GO" id="GO:0010181">
    <property type="term" value="F:FMN binding"/>
    <property type="evidence" value="ECO:0007669"/>
    <property type="project" value="InterPro"/>
</dbReference>
<dbReference type="Proteomes" id="UP000217448">
    <property type="component" value="Unassembled WGS sequence"/>
</dbReference>
<evidence type="ECO:0000259" key="10">
    <source>
        <dbReference type="Pfam" id="PF00724"/>
    </source>
</evidence>
<dbReference type="OrthoDB" id="9784632at2"/>
<keyword evidence="9" id="KW-0411">Iron-sulfur</keyword>
<dbReference type="GO" id="GO:0051536">
    <property type="term" value="F:iron-sulfur cluster binding"/>
    <property type="evidence" value="ECO:0007669"/>
    <property type="project" value="UniProtKB-KW"/>
</dbReference>
<accession>A0A2A3JVD8</accession>
<evidence type="ECO:0000256" key="2">
    <source>
        <dbReference type="ARBA" id="ARBA00001966"/>
    </source>
</evidence>
<dbReference type="Gene3D" id="3.20.20.70">
    <property type="entry name" value="Aldolase class I"/>
    <property type="match status" value="1"/>
</dbReference>
<name>A0A2A3JVD8_9RHOB</name>
<dbReference type="PANTHER" id="PTHR42917:SF2">
    <property type="entry name" value="2,4-DIENOYL-COA REDUCTASE [(2E)-ENOYL-COA-PRODUCING]"/>
    <property type="match status" value="1"/>
</dbReference>
<dbReference type="SUPFAM" id="SSF51395">
    <property type="entry name" value="FMN-linked oxidoreductases"/>
    <property type="match status" value="1"/>
</dbReference>
<comment type="caution">
    <text evidence="13">The sequence shown here is derived from an EMBL/GenBank/DDBJ whole genome shotgun (WGS) entry which is preliminary data.</text>
</comment>
<evidence type="ECO:0000256" key="5">
    <source>
        <dbReference type="ARBA" id="ARBA00022643"/>
    </source>
</evidence>
<evidence type="ECO:0000256" key="8">
    <source>
        <dbReference type="ARBA" id="ARBA00023004"/>
    </source>
</evidence>
<comment type="cofactor">
    <cofactor evidence="2">
        <name>[4Fe-4S] cluster</name>
        <dbReference type="ChEBI" id="CHEBI:49883"/>
    </cofactor>
</comment>
<dbReference type="InterPro" id="IPR051793">
    <property type="entry name" value="NADH:flavin_oxidoreductase"/>
</dbReference>
<reference evidence="12" key="3">
    <citation type="submission" date="2024-05" db="EMBL/GenBank/DDBJ databases">
        <title>Yangia mangrovi SAOS 153D genome.</title>
        <authorList>
            <person name="Verma A."/>
            <person name="Pal Y."/>
            <person name="Sundharam S."/>
            <person name="Bisht B."/>
            <person name="Srinivasan K."/>
        </authorList>
    </citation>
    <scope>NUCLEOTIDE SEQUENCE</scope>
    <source>
        <strain evidence="12">SAOS 153D</strain>
    </source>
</reference>
<keyword evidence="6" id="KW-0479">Metal-binding</keyword>
<proteinExistence type="inferred from homology"/>
<evidence type="ECO:0000256" key="1">
    <source>
        <dbReference type="ARBA" id="ARBA00001917"/>
    </source>
</evidence>
<evidence type="ECO:0000256" key="3">
    <source>
        <dbReference type="ARBA" id="ARBA00011048"/>
    </source>
</evidence>
<evidence type="ECO:0000313" key="14">
    <source>
        <dbReference type="Proteomes" id="UP000217448"/>
    </source>
</evidence>
<dbReference type="AlphaFoldDB" id="A0A2A3JVD8"/>
<keyword evidence="5" id="KW-0288">FMN</keyword>
<evidence type="ECO:0000256" key="4">
    <source>
        <dbReference type="ARBA" id="ARBA00022630"/>
    </source>
</evidence>
<dbReference type="EMBL" id="NTHN01000159">
    <property type="protein sequence ID" value="PBD19166.1"/>
    <property type="molecule type" value="Genomic_DNA"/>
</dbReference>
<keyword evidence="7" id="KW-0560">Oxidoreductase</keyword>
<reference evidence="13" key="1">
    <citation type="submission" date="2017-09" db="EMBL/GenBank/DDBJ databases">
        <title>Yangia sp. SAOS 153D whole genome sequencing.</title>
        <authorList>
            <person name="Verma A."/>
            <person name="Krishnamurthi S."/>
        </authorList>
    </citation>
    <scope>NUCLEOTIDE SEQUENCE [LARGE SCALE GENOMIC DNA]</scope>
    <source>
        <strain evidence="13">SAOS 153D</strain>
    </source>
</reference>
<protein>
    <submittedName>
        <fullName evidence="13">N-methylproline demethylase</fullName>
    </submittedName>
    <submittedName>
        <fullName evidence="12">NAD-binding protein</fullName>
    </submittedName>
</protein>
<dbReference type="Gene3D" id="3.50.50.60">
    <property type="entry name" value="FAD/NAD(P)-binding domain"/>
    <property type="match status" value="1"/>
</dbReference>
<dbReference type="PRINTS" id="PR00368">
    <property type="entry name" value="FADPNR"/>
</dbReference>
<keyword evidence="14" id="KW-1185">Reference proteome</keyword>
<dbReference type="Pfam" id="PF00724">
    <property type="entry name" value="Oxidored_FMN"/>
    <property type="match status" value="1"/>
</dbReference>
<evidence type="ECO:0000259" key="11">
    <source>
        <dbReference type="Pfam" id="PF07992"/>
    </source>
</evidence>
<keyword evidence="8" id="KW-0408">Iron</keyword>
<keyword evidence="4" id="KW-0285">Flavoprotein</keyword>
<evidence type="ECO:0000256" key="9">
    <source>
        <dbReference type="ARBA" id="ARBA00023014"/>
    </source>
</evidence>
<sequence length="681" mass="73385">MPDTAVAMTTKDPLLEPFLLKGLTLRNRVISTSHASALDDKGMPAEKYRAYHVEKARGGIAMTMIGGSAMVSRDSSWGGGQLNLSTDAVIPDLQKLTEEVHEAGAAVMTQISHLGRRAQFATGDWLPVLAPSRVREPRNRSFPREMSRDDIDRVVAEYGQAARRAAEAGLDGLETLTGGHLIGQFLSPLTNHRTDGFGGSLQNRIRFALMTHETIRRAVGDALPVGIRLVVDEGVEGGLTLEDAITIAQIFEREGTVDFFNCIYGLMDSDLTLSEDNMPGMFQKSAPYLASVAGFRKEVRLPLLHAGGIRDVATARHAIRENLVDLVGMTRAHLADPQIVRKLEAGLEEEIRPCVGASYCLFRKAHCIHNPATTRELTLGHDIPKVATPGRVVVIGGGPAGMEAARVSALRGHSVTLFEAAAQLGGQLRIATRVKERADLVGILDWRESALKRLGVDIRLNTYADASDILAESPDTVIVATGGIPDLDWLEGAEHCLSVWDVLSGQMPSGRTTIVYDGSGRQAAASCALALSREGKQVIFATPDDAVAIEMPYQDRSGFRKRFAELGITQVTDARLVAVRRTGGRVEAVFRNTYSGAEFVHGAASVVVEHGTTPLDDVYEELRDASANHGVTNIDALAQRADGSAPLAARQGFALHRIGDAVASRDLHSAILDAYRLARLN</sequence>
<dbReference type="PRINTS" id="PR00411">
    <property type="entry name" value="PNDRDTASEI"/>
</dbReference>
<reference evidence="14" key="2">
    <citation type="submission" date="2023-07" db="EMBL/GenBank/DDBJ databases">
        <title>Yangia mangrovi SAOS 153D genome.</title>
        <authorList>
            <person name="Verma A."/>
            <person name="Pal Y."/>
            <person name="Sundharam S."/>
            <person name="Bisht B."/>
            <person name="Srinivasan K."/>
        </authorList>
    </citation>
    <scope>NUCLEOTIDE SEQUENCE [LARGE SCALE GENOMIC DNA]</scope>
    <source>
        <strain evidence="14">SAOS 153D</strain>
    </source>
</reference>
<evidence type="ECO:0000313" key="12">
    <source>
        <dbReference type="EMBL" id="MCT4372654.1"/>
    </source>
</evidence>
<dbReference type="Pfam" id="PF07992">
    <property type="entry name" value="Pyr_redox_2"/>
    <property type="match status" value="1"/>
</dbReference>
<evidence type="ECO:0000256" key="7">
    <source>
        <dbReference type="ARBA" id="ARBA00023002"/>
    </source>
</evidence>
<gene>
    <name evidence="12" type="ORF">CLG85_021035</name>
    <name evidence="13" type="ORF">CLG85_10790</name>
</gene>
<dbReference type="GO" id="GO:0046872">
    <property type="term" value="F:metal ion binding"/>
    <property type="evidence" value="ECO:0007669"/>
    <property type="project" value="UniProtKB-KW"/>
</dbReference>
<dbReference type="InterPro" id="IPR036188">
    <property type="entry name" value="FAD/NAD-bd_sf"/>
</dbReference>
<evidence type="ECO:0000313" key="13">
    <source>
        <dbReference type="EMBL" id="PBD19166.1"/>
    </source>
</evidence>
<dbReference type="CDD" id="cd04734">
    <property type="entry name" value="OYE_like_3_FMN"/>
    <property type="match status" value="1"/>
</dbReference>